<evidence type="ECO:0000313" key="4">
    <source>
        <dbReference type="Proteomes" id="UP001597380"/>
    </source>
</evidence>
<dbReference type="SUPFAM" id="SSF49785">
    <property type="entry name" value="Galactose-binding domain-like"/>
    <property type="match status" value="1"/>
</dbReference>
<feature type="domain" description="DUF642" evidence="2">
    <location>
        <begin position="22"/>
        <end position="176"/>
    </location>
</feature>
<dbReference type="EMBL" id="JBHUHT010000011">
    <property type="protein sequence ID" value="MFD2096066.1"/>
    <property type="molecule type" value="Genomic_DNA"/>
</dbReference>
<protein>
    <submittedName>
        <fullName evidence="3">DUF642 domain-containing protein</fullName>
    </submittedName>
</protein>
<dbReference type="RefSeq" id="WP_345341042.1">
    <property type="nucleotide sequence ID" value="NZ_BAABLI010000017.1"/>
</dbReference>
<evidence type="ECO:0000256" key="1">
    <source>
        <dbReference type="SAM" id="SignalP"/>
    </source>
</evidence>
<dbReference type="Gene3D" id="2.60.120.260">
    <property type="entry name" value="Galactose-binding domain-like"/>
    <property type="match status" value="1"/>
</dbReference>
<feature type="signal peptide" evidence="1">
    <location>
        <begin position="1"/>
        <end position="20"/>
    </location>
</feature>
<sequence>MKYVIAFLLSALVWIPSASANLIVNGSFDQFEQQPTRSWSIYQSLVGWETTAGAGIEVGRYSLYTGSSVESDNPWVVELDSRNNSAMTQVVDILEASYYELSFSYAARTNRADDNVVNVSFDPIDSALASFNETKSSQQGWQSVNYEFWLAPGEYSLTFQGGGISNSYGGLIDAVSLIDVEAPATPLLAGIALFGLMLSRRVKR</sequence>
<dbReference type="Proteomes" id="UP001597380">
    <property type="component" value="Unassembled WGS sequence"/>
</dbReference>
<proteinExistence type="predicted"/>
<comment type="caution">
    <text evidence="3">The sequence shown here is derived from an EMBL/GenBank/DDBJ whole genome shotgun (WGS) entry which is preliminary data.</text>
</comment>
<dbReference type="Pfam" id="PF04862">
    <property type="entry name" value="DUF642"/>
    <property type="match status" value="1"/>
</dbReference>
<name>A0ABW4XKJ6_9GAMM</name>
<dbReference type="InterPro" id="IPR006946">
    <property type="entry name" value="DGR2-like_dom"/>
</dbReference>
<reference evidence="4" key="1">
    <citation type="journal article" date="2019" name="Int. J. Syst. Evol. Microbiol.">
        <title>The Global Catalogue of Microorganisms (GCM) 10K type strain sequencing project: providing services to taxonomists for standard genome sequencing and annotation.</title>
        <authorList>
            <consortium name="The Broad Institute Genomics Platform"/>
            <consortium name="The Broad Institute Genome Sequencing Center for Infectious Disease"/>
            <person name="Wu L."/>
            <person name="Ma J."/>
        </authorList>
    </citation>
    <scope>NUCLEOTIDE SEQUENCE [LARGE SCALE GENOMIC DNA]</scope>
    <source>
        <strain evidence="4">CGMCC 1.10992</strain>
    </source>
</reference>
<feature type="chain" id="PRO_5045222250" evidence="1">
    <location>
        <begin position="21"/>
        <end position="204"/>
    </location>
</feature>
<gene>
    <name evidence="3" type="ORF">ACFSJ3_08725</name>
</gene>
<keyword evidence="4" id="KW-1185">Reference proteome</keyword>
<dbReference type="InterPro" id="IPR008979">
    <property type="entry name" value="Galactose-bd-like_sf"/>
</dbReference>
<accession>A0ABW4XKJ6</accession>
<evidence type="ECO:0000313" key="3">
    <source>
        <dbReference type="EMBL" id="MFD2096066.1"/>
    </source>
</evidence>
<evidence type="ECO:0000259" key="2">
    <source>
        <dbReference type="Pfam" id="PF04862"/>
    </source>
</evidence>
<keyword evidence="1" id="KW-0732">Signal</keyword>
<organism evidence="3 4">
    <name type="scientific">Corallincola platygyrae</name>
    <dbReference type="NCBI Taxonomy" id="1193278"/>
    <lineage>
        <taxon>Bacteria</taxon>
        <taxon>Pseudomonadati</taxon>
        <taxon>Pseudomonadota</taxon>
        <taxon>Gammaproteobacteria</taxon>
        <taxon>Alteromonadales</taxon>
        <taxon>Psychromonadaceae</taxon>
        <taxon>Corallincola</taxon>
    </lineage>
</organism>